<evidence type="ECO:0008006" key="5">
    <source>
        <dbReference type="Google" id="ProtNLM"/>
    </source>
</evidence>
<protein>
    <recommendedName>
        <fullName evidence="5">Magnesium transport protein CorA</fullName>
    </recommendedName>
</protein>
<evidence type="ECO:0000313" key="4">
    <source>
        <dbReference type="Proteomes" id="UP000078237"/>
    </source>
</evidence>
<evidence type="ECO:0000313" key="3">
    <source>
        <dbReference type="EMBL" id="KXX80757.1"/>
    </source>
</evidence>
<keyword evidence="2" id="KW-0472">Membrane</keyword>
<name>A0A175WAM9_9PEZI</name>
<evidence type="ECO:0000256" key="1">
    <source>
        <dbReference type="SAM" id="MobiDB-lite"/>
    </source>
</evidence>
<dbReference type="OrthoDB" id="5430750at2759"/>
<feature type="region of interest" description="Disordered" evidence="1">
    <location>
        <begin position="402"/>
        <end position="425"/>
    </location>
</feature>
<keyword evidence="2" id="KW-0812">Transmembrane</keyword>
<dbReference type="Proteomes" id="UP000078237">
    <property type="component" value="Unassembled WGS sequence"/>
</dbReference>
<sequence length="425" mass="46692">MSTTAFGDFSKTTIITKILSGSKLRRAGEEAQRIWRVFVHQPQTARCLVYLLLLGLFCQEIAQQYSKAADYFAKTLKLDSNQDATHYARCHDSVETLGLVLWCLESLHKLNNSLAETVKAIREAKTDLVTQITEVSSPLTCPPYEAPLLTQFSLAEGPGKRSPALEHMCKEHIGAFETKVLEVMAAAARLESRVKVNQRHGEAASAILQLNYSNNSFEQNRTIEKLTYLTIIYLPVSLVTAIFAIPETQGVIYNNMGLAWYIGALSLLAIATGAFAIFLSYLKTSWKKVVQFVSDLLSGNSKHGNILAKEPPNRDPPTPGPRKHDTFRPLPRGGTGDAGDTARKSGTLRLAVQGSNDNSDNISQEASALLPHREDVAIRQATAGRPNWTARILKRWRCLSDGGGVADDSQSTEHVQVNGMGKEDV</sequence>
<reference evidence="3 4" key="1">
    <citation type="journal article" date="2016" name="Genome Announc.">
        <title>Genome Sequence of Madurella mycetomatis mm55, Isolated from a Human Mycetoma Case in Sudan.</title>
        <authorList>
            <person name="Smit S."/>
            <person name="Derks M.F."/>
            <person name="Bervoets S."/>
            <person name="Fahal A."/>
            <person name="van Leeuwen W."/>
            <person name="van Belkum A."/>
            <person name="van de Sande W.W."/>
        </authorList>
    </citation>
    <scope>NUCLEOTIDE SEQUENCE [LARGE SCALE GENOMIC DNA]</scope>
    <source>
        <strain evidence="4">mm55</strain>
    </source>
</reference>
<feature type="transmembrane region" description="Helical" evidence="2">
    <location>
        <begin position="226"/>
        <end position="246"/>
    </location>
</feature>
<keyword evidence="4" id="KW-1185">Reference proteome</keyword>
<feature type="region of interest" description="Disordered" evidence="1">
    <location>
        <begin position="303"/>
        <end position="343"/>
    </location>
</feature>
<dbReference type="EMBL" id="LCTW02000051">
    <property type="protein sequence ID" value="KXX80757.1"/>
    <property type="molecule type" value="Genomic_DNA"/>
</dbReference>
<accession>A0A175WAM9</accession>
<comment type="caution">
    <text evidence="3">The sequence shown here is derived from an EMBL/GenBank/DDBJ whole genome shotgun (WGS) entry which is preliminary data.</text>
</comment>
<dbReference type="VEuPathDB" id="FungiDB:MMYC01_203952"/>
<feature type="transmembrane region" description="Helical" evidence="2">
    <location>
        <begin position="258"/>
        <end position="282"/>
    </location>
</feature>
<dbReference type="Gene3D" id="1.20.58.340">
    <property type="entry name" value="Magnesium transport protein CorA, transmembrane region"/>
    <property type="match status" value="1"/>
</dbReference>
<evidence type="ECO:0000256" key="2">
    <source>
        <dbReference type="SAM" id="Phobius"/>
    </source>
</evidence>
<dbReference type="AlphaFoldDB" id="A0A175WAM9"/>
<proteinExistence type="predicted"/>
<keyword evidence="2" id="KW-1133">Transmembrane helix</keyword>
<organism evidence="3 4">
    <name type="scientific">Madurella mycetomatis</name>
    <dbReference type="NCBI Taxonomy" id="100816"/>
    <lineage>
        <taxon>Eukaryota</taxon>
        <taxon>Fungi</taxon>
        <taxon>Dikarya</taxon>
        <taxon>Ascomycota</taxon>
        <taxon>Pezizomycotina</taxon>
        <taxon>Sordariomycetes</taxon>
        <taxon>Sordariomycetidae</taxon>
        <taxon>Sordariales</taxon>
        <taxon>Sordariales incertae sedis</taxon>
        <taxon>Madurella</taxon>
    </lineage>
</organism>
<gene>
    <name evidence="3" type="ORF">MMYC01_203952</name>
</gene>